<evidence type="ECO:0000313" key="2">
    <source>
        <dbReference type="EMBL" id="HIV75272.1"/>
    </source>
</evidence>
<feature type="domain" description="CMP/dCMP-type deaminase" evidence="1">
    <location>
        <begin position="1"/>
        <end position="112"/>
    </location>
</feature>
<dbReference type="AlphaFoldDB" id="A0A9D1PNJ6"/>
<evidence type="ECO:0000313" key="3">
    <source>
        <dbReference type="Proteomes" id="UP000823937"/>
    </source>
</evidence>
<comment type="caution">
    <text evidence="2">The sequence shown here is derived from an EMBL/GenBank/DDBJ whole genome shotgun (WGS) entry which is preliminary data.</text>
</comment>
<dbReference type="InterPro" id="IPR016193">
    <property type="entry name" value="Cytidine_deaminase-like"/>
</dbReference>
<proteinExistence type="predicted"/>
<sequence>MGQCMERAVQLAVENVAQGGSSFGAVLVQEGKIIAEGINELHSTFDGSSHAELNAIRHAQKTLQTNDLSNCTMYASGQPCPICLTSMHFVGVTDIYYSQSVDEATNIGLGASKAMYQDFTKPNESSGIVMQYMSLEEGQQNPMRLWVQKHEK</sequence>
<dbReference type="GO" id="GO:0047974">
    <property type="term" value="F:guanosine deaminase activity"/>
    <property type="evidence" value="ECO:0007669"/>
    <property type="project" value="TreeGrafter"/>
</dbReference>
<dbReference type="PANTHER" id="PTHR11079:SF161">
    <property type="entry name" value="CMP_DCMP-TYPE DEAMINASE DOMAIN-CONTAINING PROTEIN"/>
    <property type="match status" value="1"/>
</dbReference>
<name>A0A9D1PNJ6_9BACI</name>
<dbReference type="CDD" id="cd01285">
    <property type="entry name" value="nucleoside_deaminase"/>
    <property type="match status" value="1"/>
</dbReference>
<dbReference type="InterPro" id="IPR002125">
    <property type="entry name" value="CMP_dCMP_dom"/>
</dbReference>
<evidence type="ECO:0000259" key="1">
    <source>
        <dbReference type="PROSITE" id="PS51747"/>
    </source>
</evidence>
<dbReference type="EMBL" id="DXHX01000131">
    <property type="protein sequence ID" value="HIV75272.1"/>
    <property type="molecule type" value="Genomic_DNA"/>
</dbReference>
<dbReference type="Gene3D" id="3.40.140.10">
    <property type="entry name" value="Cytidine Deaminase, domain 2"/>
    <property type="match status" value="1"/>
</dbReference>
<gene>
    <name evidence="2" type="ORF">H9895_09360</name>
</gene>
<dbReference type="SUPFAM" id="SSF53927">
    <property type="entry name" value="Cytidine deaminase-like"/>
    <property type="match status" value="1"/>
</dbReference>
<dbReference type="PROSITE" id="PS51747">
    <property type="entry name" value="CYT_DCMP_DEAMINASES_2"/>
    <property type="match status" value="1"/>
</dbReference>
<organism evidence="2 3">
    <name type="scientific">Candidatus Pseudogracilibacillus intestinigallinarum</name>
    <dbReference type="NCBI Taxonomy" id="2838742"/>
    <lineage>
        <taxon>Bacteria</taxon>
        <taxon>Bacillati</taxon>
        <taxon>Bacillota</taxon>
        <taxon>Bacilli</taxon>
        <taxon>Bacillales</taxon>
        <taxon>Bacillaceae</taxon>
        <taxon>Pseudogracilibacillus</taxon>
    </lineage>
</organism>
<reference evidence="2" key="1">
    <citation type="journal article" date="2021" name="PeerJ">
        <title>Extensive microbial diversity within the chicken gut microbiome revealed by metagenomics and culture.</title>
        <authorList>
            <person name="Gilroy R."/>
            <person name="Ravi A."/>
            <person name="Getino M."/>
            <person name="Pursley I."/>
            <person name="Horton D.L."/>
            <person name="Alikhan N.F."/>
            <person name="Baker D."/>
            <person name="Gharbi K."/>
            <person name="Hall N."/>
            <person name="Watson M."/>
            <person name="Adriaenssens E.M."/>
            <person name="Foster-Nyarko E."/>
            <person name="Jarju S."/>
            <person name="Secka A."/>
            <person name="Antonio M."/>
            <person name="Oren A."/>
            <person name="Chaudhuri R.R."/>
            <person name="La Ragione R."/>
            <person name="Hildebrand F."/>
            <person name="Pallen M.J."/>
        </authorList>
    </citation>
    <scope>NUCLEOTIDE SEQUENCE</scope>
    <source>
        <strain evidence="2">CHK169-2315</strain>
    </source>
</reference>
<dbReference type="Pfam" id="PF00383">
    <property type="entry name" value="dCMP_cyt_deam_1"/>
    <property type="match status" value="1"/>
</dbReference>
<accession>A0A9D1PNJ6</accession>
<dbReference type="PANTHER" id="PTHR11079">
    <property type="entry name" value="CYTOSINE DEAMINASE FAMILY MEMBER"/>
    <property type="match status" value="1"/>
</dbReference>
<dbReference type="GO" id="GO:0006152">
    <property type="term" value="P:purine nucleoside catabolic process"/>
    <property type="evidence" value="ECO:0007669"/>
    <property type="project" value="TreeGrafter"/>
</dbReference>
<reference evidence="2" key="2">
    <citation type="submission" date="2021-04" db="EMBL/GenBank/DDBJ databases">
        <authorList>
            <person name="Gilroy R."/>
        </authorList>
    </citation>
    <scope>NUCLEOTIDE SEQUENCE</scope>
    <source>
        <strain evidence="2">CHK169-2315</strain>
    </source>
</reference>
<protein>
    <submittedName>
        <fullName evidence="2">Nucleoside deaminase</fullName>
    </submittedName>
</protein>
<dbReference type="Proteomes" id="UP000823937">
    <property type="component" value="Unassembled WGS sequence"/>
</dbReference>